<dbReference type="Proteomes" id="UP000190787">
    <property type="component" value="Unassembled WGS sequence"/>
</dbReference>
<comment type="caution">
    <text evidence="2">The sequence shown here is derived from an EMBL/GenBank/DDBJ whole genome shotgun (WGS) entry which is preliminary data.</text>
</comment>
<protein>
    <submittedName>
        <fullName evidence="2">IS5 family transposase</fullName>
    </submittedName>
</protein>
<dbReference type="Pfam" id="PF01609">
    <property type="entry name" value="DDE_Tnp_1"/>
    <property type="match status" value="1"/>
</dbReference>
<feature type="domain" description="Transposase IS4-like" evidence="1">
    <location>
        <begin position="3"/>
        <end position="90"/>
    </location>
</feature>
<dbReference type="InterPro" id="IPR002559">
    <property type="entry name" value="Transposase_11"/>
</dbReference>
<name>A0ABX3MYY5_9RHOB</name>
<evidence type="ECO:0000259" key="1">
    <source>
        <dbReference type="Pfam" id="PF01609"/>
    </source>
</evidence>
<proteinExistence type="predicted"/>
<accession>A0ABX3MYY5</accession>
<sequence>MNTKLHAVTDANGRPIKIFMTAGQVSDYTGAAALLSSLPEAEWPLADRGYDADWYREALQDKGIKPLIPGRKSRGKPIKYDRRRVATRYDRCPKVFRSALALAASVIFWL</sequence>
<reference evidence="2 3" key="1">
    <citation type="submission" date="2016-11" db="EMBL/GenBank/DDBJ databases">
        <title>A multilocus sequence analysis scheme for characterization of bacteria in the genus Thioclava.</title>
        <authorList>
            <person name="Liu Y."/>
            <person name="Shao Z."/>
        </authorList>
    </citation>
    <scope>NUCLEOTIDE SEQUENCE [LARGE SCALE GENOMIC DNA]</scope>
    <source>
        <strain evidence="2 3">TAW-CT134</strain>
    </source>
</reference>
<organism evidence="2 3">
    <name type="scientific">Thioclava sediminum</name>
    <dbReference type="NCBI Taxonomy" id="1915319"/>
    <lineage>
        <taxon>Bacteria</taxon>
        <taxon>Pseudomonadati</taxon>
        <taxon>Pseudomonadota</taxon>
        <taxon>Alphaproteobacteria</taxon>
        <taxon>Rhodobacterales</taxon>
        <taxon>Paracoccaceae</taxon>
        <taxon>Thioclava</taxon>
    </lineage>
</organism>
<keyword evidence="3" id="KW-1185">Reference proteome</keyword>
<evidence type="ECO:0000313" key="2">
    <source>
        <dbReference type="EMBL" id="OOY24925.1"/>
    </source>
</evidence>
<evidence type="ECO:0000313" key="3">
    <source>
        <dbReference type="Proteomes" id="UP000190787"/>
    </source>
</evidence>
<gene>
    <name evidence="2" type="ORF">BMI91_00315</name>
</gene>
<dbReference type="EMBL" id="MPZV01000001">
    <property type="protein sequence ID" value="OOY24925.1"/>
    <property type="molecule type" value="Genomic_DNA"/>
</dbReference>